<reference evidence="2" key="1">
    <citation type="submission" date="2022-01" db="EMBL/GenBank/DDBJ databases">
        <authorList>
            <person name="Jo J.-H."/>
            <person name="Im W.-T."/>
        </authorList>
    </citation>
    <scope>NUCLEOTIDE SEQUENCE</scope>
    <source>
        <strain evidence="2">I2-34</strain>
    </source>
</reference>
<feature type="domain" description="Mycothiol-dependent maleylpyruvate isomerase metal-binding" evidence="1">
    <location>
        <begin position="21"/>
        <end position="156"/>
    </location>
</feature>
<evidence type="ECO:0000313" key="3">
    <source>
        <dbReference type="Proteomes" id="UP001165368"/>
    </source>
</evidence>
<gene>
    <name evidence="2" type="ORF">LVY72_21525</name>
</gene>
<evidence type="ECO:0000259" key="1">
    <source>
        <dbReference type="Pfam" id="PF11716"/>
    </source>
</evidence>
<proteinExistence type="predicted"/>
<dbReference type="SUPFAM" id="SSF55718">
    <property type="entry name" value="SCP-like"/>
    <property type="match status" value="1"/>
</dbReference>
<dbReference type="NCBIfam" id="TIGR03083">
    <property type="entry name" value="maleylpyruvate isomerase family mycothiol-dependent enzyme"/>
    <property type="match status" value="1"/>
</dbReference>
<dbReference type="InterPro" id="IPR024344">
    <property type="entry name" value="MDMPI_metal-binding"/>
</dbReference>
<protein>
    <submittedName>
        <fullName evidence="2">Maleylpyruvate isomerase family mycothiol-dependent enzyme</fullName>
    </submittedName>
</protein>
<dbReference type="InterPro" id="IPR036527">
    <property type="entry name" value="SCP2_sterol-bd_dom_sf"/>
</dbReference>
<dbReference type="Gene3D" id="3.30.1050.20">
    <property type="match status" value="1"/>
</dbReference>
<dbReference type="GO" id="GO:0016853">
    <property type="term" value="F:isomerase activity"/>
    <property type="evidence" value="ECO:0007669"/>
    <property type="project" value="UniProtKB-KW"/>
</dbReference>
<dbReference type="Proteomes" id="UP001165368">
    <property type="component" value="Unassembled WGS sequence"/>
</dbReference>
<organism evidence="2 3">
    <name type="scientific">Arthrobacter hankyongi</name>
    <dbReference type="NCBI Taxonomy" id="2904801"/>
    <lineage>
        <taxon>Bacteria</taxon>
        <taxon>Bacillati</taxon>
        <taxon>Actinomycetota</taxon>
        <taxon>Actinomycetes</taxon>
        <taxon>Micrococcales</taxon>
        <taxon>Micrococcaceae</taxon>
        <taxon>Arthrobacter</taxon>
    </lineage>
</organism>
<sequence>MAARQDLAGDPALLQDLLTVRRGTAFFGRKLNELTDDQLKEPSLLPGWTRAHVVAHVGYNARAIARLMAWANTGVETPMYASPEARNGEIDYGATLPPAALRHLYEHSAIHLNVEWRDTPDAAWSHLVKTAQGRTVPASETVWMRIREVWIHAVDLDNGATFADIPATVLERLLTDITEAWQKRGTDKNLVLKVAGAPSITKLGDTAAADPEIITGTLSEITAWAAGRPARGITSSRYEHPESAPRWL</sequence>
<accession>A0ABS9LCS4</accession>
<dbReference type="EMBL" id="JAKLTQ010000025">
    <property type="protein sequence ID" value="MCG2624473.1"/>
    <property type="molecule type" value="Genomic_DNA"/>
</dbReference>
<keyword evidence="3" id="KW-1185">Reference proteome</keyword>
<dbReference type="SUPFAM" id="SSF109854">
    <property type="entry name" value="DinB/YfiT-like putative metalloenzymes"/>
    <property type="match status" value="1"/>
</dbReference>
<name>A0ABS9LCS4_9MICC</name>
<comment type="caution">
    <text evidence="2">The sequence shown here is derived from an EMBL/GenBank/DDBJ whole genome shotgun (WGS) entry which is preliminary data.</text>
</comment>
<dbReference type="Pfam" id="PF11716">
    <property type="entry name" value="MDMPI_N"/>
    <property type="match status" value="1"/>
</dbReference>
<keyword evidence="2" id="KW-0413">Isomerase</keyword>
<dbReference type="Gene3D" id="1.20.120.450">
    <property type="entry name" value="dinb family like domain"/>
    <property type="match status" value="1"/>
</dbReference>
<evidence type="ECO:0000313" key="2">
    <source>
        <dbReference type="EMBL" id="MCG2624473.1"/>
    </source>
</evidence>
<dbReference type="RefSeq" id="WP_237826405.1">
    <property type="nucleotide sequence ID" value="NZ_JAKLTQ010000025.1"/>
</dbReference>
<dbReference type="InterPro" id="IPR017517">
    <property type="entry name" value="Maleyloyr_isom"/>
</dbReference>
<dbReference type="InterPro" id="IPR034660">
    <property type="entry name" value="DinB/YfiT-like"/>
</dbReference>